<organism evidence="1 2">
    <name type="scientific">Pseudohalocynthiibacter aestuariivivens</name>
    <dbReference type="NCBI Taxonomy" id="1591409"/>
    <lineage>
        <taxon>Bacteria</taxon>
        <taxon>Pseudomonadati</taxon>
        <taxon>Pseudomonadota</taxon>
        <taxon>Alphaproteobacteria</taxon>
        <taxon>Rhodobacterales</taxon>
        <taxon>Paracoccaceae</taxon>
        <taxon>Pseudohalocynthiibacter</taxon>
    </lineage>
</organism>
<comment type="caution">
    <text evidence="1">The sequence shown here is derived from an EMBL/GenBank/DDBJ whole genome shotgun (WGS) entry which is preliminary data.</text>
</comment>
<reference evidence="1 2" key="1">
    <citation type="submission" date="2024-09" db="EMBL/GenBank/DDBJ databases">
        <authorList>
            <person name="Sun Q."/>
            <person name="Mori K."/>
        </authorList>
    </citation>
    <scope>NUCLEOTIDE SEQUENCE [LARGE SCALE GENOMIC DNA]</scope>
    <source>
        <strain evidence="1 2">CECT 8726</strain>
    </source>
</reference>
<accession>A0ABV5JDI9</accession>
<dbReference type="EMBL" id="JBHMEA010000024">
    <property type="protein sequence ID" value="MFB9231527.1"/>
    <property type="molecule type" value="Genomic_DNA"/>
</dbReference>
<evidence type="ECO:0000313" key="1">
    <source>
        <dbReference type="EMBL" id="MFB9231527.1"/>
    </source>
</evidence>
<keyword evidence="2" id="KW-1185">Reference proteome</keyword>
<dbReference type="Pfam" id="PF05013">
    <property type="entry name" value="FGase"/>
    <property type="match status" value="1"/>
</dbReference>
<sequence length="286" mass="31868">MTKLPYQLAMPVDHSSSVIFASPHSGRIYPASFLRSSVLDERIIRTSEDAFVDLLFEEVPKFGSPLLSASVPRAYLDLNRNADELDAALIEDMETKIHNPRVASGLGVVPRVVANGRGIYRGKISLKEAHKRISEVWRPYHDCLQSLMKQNISEFGESILIDCHSMPHEAIESIHHAGKPHPDVVLGDRFGVAANSDFVDRIEAAFSKAGLRVARNSPFAGAFIVQHYGRPSRNQHAVQIEIDRSLYMNEKMIRPNGNFIAFRKLMSQVAADIIDTGRRKVSLAAE</sequence>
<proteinExistence type="predicted"/>
<dbReference type="InterPro" id="IPR007709">
    <property type="entry name" value="N-FG_amidohydro"/>
</dbReference>
<dbReference type="Gene3D" id="3.40.630.40">
    <property type="entry name" value="Zn-dependent exopeptidases"/>
    <property type="match status" value="1"/>
</dbReference>
<evidence type="ECO:0000313" key="2">
    <source>
        <dbReference type="Proteomes" id="UP001589683"/>
    </source>
</evidence>
<gene>
    <name evidence="1" type="ORF">ACFFUT_06985</name>
</gene>
<name>A0ABV5JDI9_9RHOB</name>
<dbReference type="Proteomes" id="UP001589683">
    <property type="component" value="Unassembled WGS sequence"/>
</dbReference>
<protein>
    <submittedName>
        <fullName evidence="1">N-formylglutamate amidohydrolase</fullName>
    </submittedName>
</protein>
<dbReference type="SUPFAM" id="SSF53187">
    <property type="entry name" value="Zn-dependent exopeptidases"/>
    <property type="match status" value="1"/>
</dbReference>
<dbReference type="RefSeq" id="WP_213890143.1">
    <property type="nucleotide sequence ID" value="NZ_JAGFNU010000009.1"/>
</dbReference>